<dbReference type="PANTHER" id="PTHR43611:SF3">
    <property type="entry name" value="FLAVIN MONONUCLEOTIDE HYDROLASE 1, CHLOROPLATIC"/>
    <property type="match status" value="1"/>
</dbReference>
<dbReference type="SFLD" id="SFLDS00003">
    <property type="entry name" value="Haloacid_Dehalogenase"/>
    <property type="match status" value="1"/>
</dbReference>
<comment type="caution">
    <text evidence="1">The sequence shown here is derived from an EMBL/GenBank/DDBJ whole genome shotgun (WGS) entry which is preliminary data.</text>
</comment>
<accession>A0A1G1X582</accession>
<dbReference type="SFLD" id="SFLDG01129">
    <property type="entry name" value="C1.5:_HAD__Beta-PGM__Phosphata"/>
    <property type="match status" value="1"/>
</dbReference>
<dbReference type="EMBL" id="MHHS01000051">
    <property type="protein sequence ID" value="OGY35182.1"/>
    <property type="molecule type" value="Genomic_DNA"/>
</dbReference>
<dbReference type="Proteomes" id="UP000177941">
    <property type="component" value="Unassembled WGS sequence"/>
</dbReference>
<dbReference type="InterPro" id="IPR006439">
    <property type="entry name" value="HAD-SF_hydro_IA"/>
</dbReference>
<evidence type="ECO:0008006" key="3">
    <source>
        <dbReference type="Google" id="ProtNLM"/>
    </source>
</evidence>
<organism evidence="1 2">
    <name type="scientific">Candidatus Andersenbacteria bacterium RIFCSPHIGHO2_12_FULL_45_11b</name>
    <dbReference type="NCBI Taxonomy" id="1797282"/>
    <lineage>
        <taxon>Bacteria</taxon>
        <taxon>Candidatus Anderseniibacteriota</taxon>
    </lineage>
</organism>
<dbReference type="Gene3D" id="1.10.150.240">
    <property type="entry name" value="Putative phosphatase, domain 2"/>
    <property type="match status" value="1"/>
</dbReference>
<gene>
    <name evidence="1" type="ORF">A3E36_00710</name>
</gene>
<dbReference type="InterPro" id="IPR023214">
    <property type="entry name" value="HAD_sf"/>
</dbReference>
<dbReference type="AlphaFoldDB" id="A0A1G1X582"/>
<dbReference type="Pfam" id="PF13419">
    <property type="entry name" value="HAD_2"/>
    <property type="match status" value="1"/>
</dbReference>
<dbReference type="Gene3D" id="3.40.50.1000">
    <property type="entry name" value="HAD superfamily/HAD-like"/>
    <property type="match status" value="1"/>
</dbReference>
<dbReference type="InterPro" id="IPR023198">
    <property type="entry name" value="PGP-like_dom2"/>
</dbReference>
<dbReference type="NCBIfam" id="TIGR01509">
    <property type="entry name" value="HAD-SF-IA-v3"/>
    <property type="match status" value="1"/>
</dbReference>
<name>A0A1G1X582_9BACT</name>
<dbReference type="CDD" id="cd02603">
    <property type="entry name" value="HAD_sEH-N_like"/>
    <property type="match status" value="1"/>
</dbReference>
<dbReference type="PANTHER" id="PTHR43611">
    <property type="entry name" value="ALPHA-D-GLUCOSE 1-PHOSPHATE PHOSPHATASE"/>
    <property type="match status" value="1"/>
</dbReference>
<reference evidence="1 2" key="1">
    <citation type="journal article" date="2016" name="Nat. Commun.">
        <title>Thousands of microbial genomes shed light on interconnected biogeochemical processes in an aquifer system.</title>
        <authorList>
            <person name="Anantharaman K."/>
            <person name="Brown C.T."/>
            <person name="Hug L.A."/>
            <person name="Sharon I."/>
            <person name="Castelle C.J."/>
            <person name="Probst A.J."/>
            <person name="Thomas B.C."/>
            <person name="Singh A."/>
            <person name="Wilkins M.J."/>
            <person name="Karaoz U."/>
            <person name="Brodie E.L."/>
            <person name="Williams K.H."/>
            <person name="Hubbard S.S."/>
            <person name="Banfield J.F."/>
        </authorList>
    </citation>
    <scope>NUCLEOTIDE SEQUENCE [LARGE SCALE GENOMIC DNA]</scope>
</reference>
<dbReference type="SUPFAM" id="SSF56784">
    <property type="entry name" value="HAD-like"/>
    <property type="match status" value="1"/>
</dbReference>
<proteinExistence type="predicted"/>
<dbReference type="PRINTS" id="PR00413">
    <property type="entry name" value="HADHALOGNASE"/>
</dbReference>
<dbReference type="InterPro" id="IPR041492">
    <property type="entry name" value="HAD_2"/>
</dbReference>
<protein>
    <recommendedName>
        <fullName evidence="3">Haloacid dehalogenase</fullName>
    </recommendedName>
</protein>
<evidence type="ECO:0000313" key="2">
    <source>
        <dbReference type="Proteomes" id="UP000177941"/>
    </source>
</evidence>
<sequence length="233" mass="27122">MRLKFVAYGKGSIYSTLVTLLYKSQNMPQNSIKNIIFDVSDVLTTYAHGPQYSNELLSEETGVSMDVIKDFFKEYIETGRKVQGLSFEEFWPTRTVDTKQLTLEDVKKSGKRHGDNIAINQQMTALLQTLRPTYRLFALTNAWKPGHPFKSKLESYFEAFVQSCDIHLWKPNRDVFEYMIETYNLTPQETLFIDNDLKNIEMAQQVGMHAIQFFTFEKLTEELRNFLTPGVRI</sequence>
<dbReference type="InterPro" id="IPR036412">
    <property type="entry name" value="HAD-like_sf"/>
</dbReference>
<evidence type="ECO:0000313" key="1">
    <source>
        <dbReference type="EMBL" id="OGY35182.1"/>
    </source>
</evidence>